<dbReference type="Proteomes" id="UP000323380">
    <property type="component" value="Unassembled WGS sequence"/>
</dbReference>
<proteinExistence type="predicted"/>
<comment type="caution">
    <text evidence="2">The sequence shown here is derived from an EMBL/GenBank/DDBJ whole genome shotgun (WGS) entry which is preliminary data.</text>
</comment>
<evidence type="ECO:0000256" key="1">
    <source>
        <dbReference type="SAM" id="MobiDB-lite"/>
    </source>
</evidence>
<dbReference type="RefSeq" id="WP_148344142.1">
    <property type="nucleotide sequence ID" value="NZ_VSFG01000001.1"/>
</dbReference>
<reference evidence="2 3" key="1">
    <citation type="submission" date="2019-08" db="EMBL/GenBank/DDBJ databases">
        <title>Actinomadura sp. nov. CYP1-5 isolated from mountain soil.</title>
        <authorList>
            <person name="Songsumanus A."/>
            <person name="Kuncharoen N."/>
            <person name="Kudo T."/>
            <person name="Yuki M."/>
            <person name="Igarashi Y."/>
            <person name="Tanasupawat S."/>
        </authorList>
    </citation>
    <scope>NUCLEOTIDE SEQUENCE [LARGE SCALE GENOMIC DNA]</scope>
    <source>
        <strain evidence="2 3">JCM 14158</strain>
    </source>
</reference>
<dbReference type="AlphaFoldDB" id="A0A5D0NXV8"/>
<evidence type="ECO:0000313" key="2">
    <source>
        <dbReference type="EMBL" id="TYB49008.1"/>
    </source>
</evidence>
<name>A0A5D0NXV8_9ACTN</name>
<feature type="region of interest" description="Disordered" evidence="1">
    <location>
        <begin position="1"/>
        <end position="27"/>
    </location>
</feature>
<dbReference type="STRING" id="1220554.GCA_001552135_05454"/>
<gene>
    <name evidence="2" type="ORF">FXF69_07640</name>
</gene>
<evidence type="ECO:0000313" key="3">
    <source>
        <dbReference type="Proteomes" id="UP000323380"/>
    </source>
</evidence>
<keyword evidence="3" id="KW-1185">Reference proteome</keyword>
<protein>
    <submittedName>
        <fullName evidence="2">Uncharacterized protein</fullName>
    </submittedName>
</protein>
<sequence>MNDASSDPGDEVVVNGTKGGHFFPGPDRPEAAVEFARRQAGAVRSEPVLASHRAAAAAWLHENADEFRDDPGALIDAVIARATARPDQKTLLETHALLTELGRDAELSALITERLTDDVMRRVFRLSAAGHRAAEG</sequence>
<accession>A0A5D0NXV8</accession>
<dbReference type="EMBL" id="VSFG01000001">
    <property type="protein sequence ID" value="TYB49008.1"/>
    <property type="molecule type" value="Genomic_DNA"/>
</dbReference>
<organism evidence="2 3">
    <name type="scientific">Actinomadura chibensis</name>
    <dbReference type="NCBI Taxonomy" id="392828"/>
    <lineage>
        <taxon>Bacteria</taxon>
        <taxon>Bacillati</taxon>
        <taxon>Actinomycetota</taxon>
        <taxon>Actinomycetes</taxon>
        <taxon>Streptosporangiales</taxon>
        <taxon>Thermomonosporaceae</taxon>
        <taxon>Actinomadura</taxon>
    </lineage>
</organism>